<keyword evidence="5 10" id="KW-0808">Transferase</keyword>
<dbReference type="EMBL" id="LR727966">
    <property type="protein sequence ID" value="VWO99863.1"/>
    <property type="molecule type" value="Genomic_DNA"/>
</dbReference>
<feature type="transmembrane region" description="Helical" evidence="10">
    <location>
        <begin position="100"/>
        <end position="122"/>
    </location>
</feature>
<evidence type="ECO:0000256" key="5">
    <source>
        <dbReference type="ARBA" id="ARBA00022679"/>
    </source>
</evidence>
<feature type="transmembrane region" description="Helical" evidence="10">
    <location>
        <begin position="364"/>
        <end position="382"/>
    </location>
</feature>
<organism evidence="12">
    <name type="scientific">Ganoderma boninense</name>
    <dbReference type="NCBI Taxonomy" id="34458"/>
    <lineage>
        <taxon>Eukaryota</taxon>
        <taxon>Fungi</taxon>
        <taxon>Dikarya</taxon>
        <taxon>Basidiomycota</taxon>
        <taxon>Agaricomycotina</taxon>
        <taxon>Agaricomycetes</taxon>
        <taxon>Polyporales</taxon>
        <taxon>Polyporaceae</taxon>
        <taxon>Ganoderma</taxon>
    </lineage>
</organism>
<dbReference type="EC" id="2.4.1.-" evidence="10"/>
<evidence type="ECO:0000256" key="3">
    <source>
        <dbReference type="ARBA" id="ARBA00008715"/>
    </source>
</evidence>
<sequence length="552" mass="61450">MSPLSSTATSPLRNKKRLSQIASLNTIASHERTRVTSITHPAALHLHKERKPEDEGSMARRCTGQGTPPMFGDYEAQRHWMELTRHLPTRMWYTYDLQYWGLDYPPLTAYVSWICGVVGSWLDPSWVALDDSHGIESPSSKVFMRSTVLAFDTLVYVPALIMFTRVWQGTRSSRTQMALYYAPAIGMYLLAKCLYLGPSEGSKLLIRLGITTVTSFLILFLPWLPPFAPLRAILDPITRIFPFNRGLFEDKVANFWCASNVVLKWRLWAAQGVLIKLSTALTALGFLPAVATLLFSGYKLRVWSTAETSPDKTTIDETKTDDKAPAKVATPAPPTPLLPLLPYALLTSSLSFFLFSFQVHEKTILVPLLPMLLPMTLLLSGSSPDEHTFELGMLMNNVAMFSMWPLLKRDGQGVEYIALLVLWNKLIGYNPIKGCRRSYLKLLSVAVYMACFVVHVAELLIAPPPRFPDIFPVLNVLVSTPVFALVWLWSVKRGVEVSWALGGLGTRTKTSPPQKKPISASASTNGTSDQHPSLDEQPRLREGAGLEEDGGP</sequence>
<evidence type="ECO:0000256" key="1">
    <source>
        <dbReference type="ARBA" id="ARBA00004477"/>
    </source>
</evidence>
<dbReference type="GO" id="GO:0005789">
    <property type="term" value="C:endoplasmic reticulum membrane"/>
    <property type="evidence" value="ECO:0007669"/>
    <property type="project" value="UniProtKB-SubCell"/>
</dbReference>
<feature type="compositionally biased region" description="Polar residues" evidence="11">
    <location>
        <begin position="520"/>
        <end position="531"/>
    </location>
</feature>
<evidence type="ECO:0000256" key="10">
    <source>
        <dbReference type="RuleBase" id="RU363110"/>
    </source>
</evidence>
<feature type="transmembrane region" description="Helical" evidence="10">
    <location>
        <begin position="340"/>
        <end position="357"/>
    </location>
</feature>
<dbReference type="InterPro" id="IPR004856">
    <property type="entry name" value="Glyco_trans_ALG6/ALG8"/>
</dbReference>
<evidence type="ECO:0000256" key="8">
    <source>
        <dbReference type="ARBA" id="ARBA00022989"/>
    </source>
</evidence>
<comment type="subcellular location">
    <subcellularLocation>
        <location evidence="1 10">Endoplasmic reticulum membrane</location>
        <topology evidence="1 10">Multi-pass membrane protein</topology>
    </subcellularLocation>
</comment>
<feature type="compositionally biased region" description="Basic and acidic residues" evidence="11">
    <location>
        <begin position="532"/>
        <end position="544"/>
    </location>
</feature>
<dbReference type="PANTHER" id="PTHR12413:SF1">
    <property type="entry name" value="DOLICHYL PYROPHOSPHATE MAN9GLCNAC2 ALPHA-1,3-GLUCOSYLTRANSFERASE"/>
    <property type="match status" value="1"/>
</dbReference>
<comment type="similarity">
    <text evidence="3 10">Belongs to the ALG6/ALG8 glucosyltransferase family.</text>
</comment>
<dbReference type="UniPathway" id="UPA00378"/>
<evidence type="ECO:0000256" key="7">
    <source>
        <dbReference type="ARBA" id="ARBA00022824"/>
    </source>
</evidence>
<keyword evidence="8 10" id="KW-1133">Transmembrane helix</keyword>
<dbReference type="Pfam" id="PF03155">
    <property type="entry name" value="Alg6_Alg8"/>
    <property type="match status" value="2"/>
</dbReference>
<evidence type="ECO:0000256" key="9">
    <source>
        <dbReference type="ARBA" id="ARBA00023136"/>
    </source>
</evidence>
<keyword evidence="6 10" id="KW-0812">Transmembrane</keyword>
<feature type="transmembrane region" description="Helical" evidence="10">
    <location>
        <begin position="178"/>
        <end position="198"/>
    </location>
</feature>
<proteinExistence type="inferred from homology"/>
<dbReference type="PANTHER" id="PTHR12413">
    <property type="entry name" value="DOLICHYL GLYCOSYLTRANSFERASE"/>
    <property type="match status" value="1"/>
</dbReference>
<keyword evidence="9 10" id="KW-0472">Membrane</keyword>
<evidence type="ECO:0000256" key="4">
    <source>
        <dbReference type="ARBA" id="ARBA00022676"/>
    </source>
</evidence>
<feature type="transmembrane region" description="Helical" evidence="10">
    <location>
        <begin position="204"/>
        <end position="224"/>
    </location>
</feature>
<evidence type="ECO:0000256" key="6">
    <source>
        <dbReference type="ARBA" id="ARBA00022692"/>
    </source>
</evidence>
<evidence type="ECO:0000256" key="2">
    <source>
        <dbReference type="ARBA" id="ARBA00004922"/>
    </source>
</evidence>
<gene>
    <name evidence="12" type="primary">W5ZQ93</name>
</gene>
<keyword evidence="7 10" id="KW-0256">Endoplasmic reticulum</keyword>
<dbReference type="AlphaFoldDB" id="A0A5K1K360"/>
<protein>
    <recommendedName>
        <fullName evidence="10">Alpha-1,3-glucosyltransferase</fullName>
        <ecNumber evidence="10">2.4.1.-</ecNumber>
    </recommendedName>
</protein>
<feature type="transmembrane region" description="Helical" evidence="10">
    <location>
        <begin position="470"/>
        <end position="489"/>
    </location>
</feature>
<accession>A0A5K1K360</accession>
<feature type="region of interest" description="Disordered" evidence="11">
    <location>
        <begin position="39"/>
        <end position="65"/>
    </location>
</feature>
<feature type="transmembrane region" description="Helical" evidence="10">
    <location>
        <begin position="273"/>
        <end position="295"/>
    </location>
</feature>
<name>A0A5K1K360_9APHY</name>
<evidence type="ECO:0000313" key="12">
    <source>
        <dbReference type="EMBL" id="VWO99863.1"/>
    </source>
</evidence>
<feature type="transmembrane region" description="Helical" evidence="10">
    <location>
        <begin position="142"/>
        <end position="166"/>
    </location>
</feature>
<keyword evidence="4 10" id="KW-0328">Glycosyltransferase</keyword>
<comment type="pathway">
    <text evidence="2 10">Protein modification; protein glycosylation.</text>
</comment>
<feature type="region of interest" description="Disordered" evidence="11">
    <location>
        <begin position="506"/>
        <end position="552"/>
    </location>
</feature>
<reference evidence="12" key="1">
    <citation type="submission" date="2019-10" db="EMBL/GenBank/DDBJ databases">
        <authorList>
            <person name="Nor Muhammad N."/>
        </authorList>
    </citation>
    <scope>NUCLEOTIDE SEQUENCE</scope>
</reference>
<evidence type="ECO:0000256" key="11">
    <source>
        <dbReference type="SAM" id="MobiDB-lite"/>
    </source>
</evidence>
<dbReference type="GO" id="GO:0042281">
    <property type="term" value="F:dolichyl pyrophosphate Man9GlcNAc2 alpha-1,3-glucosyltransferase activity"/>
    <property type="evidence" value="ECO:0007669"/>
    <property type="project" value="TreeGrafter"/>
</dbReference>
<feature type="transmembrane region" description="Helical" evidence="10">
    <location>
        <begin position="442"/>
        <end position="464"/>
    </location>
</feature>